<dbReference type="InterPro" id="IPR000082">
    <property type="entry name" value="SEA_dom"/>
</dbReference>
<feature type="domain" description="SEA" evidence="2">
    <location>
        <begin position="71"/>
        <end position="180"/>
    </location>
</feature>
<sequence length="581" mass="61587">MESGDTMTFENVSAYNLSAGLNFLLLAFVPGFAQAVKLDTRKNIAMEWRIIVPLLCLIGILHVPGNAAQTSTNGTNSTFDIVFHINLEFKDVYSNINNNETIQLKQNITTQVVPVYSGLKNFQSFDILAFRNGSIAVEGKLYFNSSDAKPIVANLTQLLHDATFTFTLNKTLTKITEVIPAAVLPNASATAPPPAKTAVALAFKINQEFNDTYSNLSHPVTQELTKNIINAVSPVYRRFPKFLGMVIKKLSRGSIAVESEIQFEATNGTSPNLTEVKNALAEAVASGNVSIPVNASTITATDVSSSNGQSILQEEISTIPQHVDSELQCGVAYKYIRGFIRMVVRKYSNGSILVDGSLQFNKTISTPTVADLAKILADNVRNGTVTLQIDPTTIKVTDASGNVGKDDDASVIGAAVVGPNADSVVPVAGNADDTPADGAIVAIVVGTDNAGASEDDSVVPDGLAIVVFTTPASVKGKDDDASVIGAAVVGANADSVVPVVETSEVYQMSVKDSIEMVDIVVLVVDGPEMVVAGKEEVGNIVAVAGKELNDFVDVVAAVIAERTGEIKNLIKEEHRRDISEM</sequence>
<evidence type="ECO:0000259" key="2">
    <source>
        <dbReference type="PROSITE" id="PS50024"/>
    </source>
</evidence>
<dbReference type="Pfam" id="PF01390">
    <property type="entry name" value="SEA"/>
    <property type="match status" value="2"/>
</dbReference>
<evidence type="ECO:0000313" key="3">
    <source>
        <dbReference type="EMBL" id="RXN28407.1"/>
    </source>
</evidence>
<keyword evidence="4" id="KW-1185">Reference proteome</keyword>
<dbReference type="PROSITE" id="PS50024">
    <property type="entry name" value="SEA"/>
    <property type="match status" value="1"/>
</dbReference>
<dbReference type="AlphaFoldDB" id="A0A498NEF5"/>
<feature type="transmembrane region" description="Helical" evidence="1">
    <location>
        <begin position="12"/>
        <end position="36"/>
    </location>
</feature>
<evidence type="ECO:0007829" key="5">
    <source>
        <dbReference type="PeptideAtlas" id="A0A498NEF5"/>
    </source>
</evidence>
<keyword evidence="5" id="KW-1267">Proteomics identification</keyword>
<name>A0A498NEF5_LABRO</name>
<protein>
    <submittedName>
        <fullName evidence="3">Cell wall DAN4</fullName>
    </submittedName>
</protein>
<comment type="caution">
    <text evidence="3">The sequence shown here is derived from an EMBL/GenBank/DDBJ whole genome shotgun (WGS) entry which is preliminary data.</text>
</comment>
<accession>A0A498NEF5</accession>
<organism evidence="3 4">
    <name type="scientific">Labeo rohita</name>
    <name type="common">Indian major carp</name>
    <name type="synonym">Cyprinus rohita</name>
    <dbReference type="NCBI Taxonomy" id="84645"/>
    <lineage>
        <taxon>Eukaryota</taxon>
        <taxon>Metazoa</taxon>
        <taxon>Chordata</taxon>
        <taxon>Craniata</taxon>
        <taxon>Vertebrata</taxon>
        <taxon>Euteleostomi</taxon>
        <taxon>Actinopterygii</taxon>
        <taxon>Neopterygii</taxon>
        <taxon>Teleostei</taxon>
        <taxon>Ostariophysi</taxon>
        <taxon>Cypriniformes</taxon>
        <taxon>Cyprinidae</taxon>
        <taxon>Labeoninae</taxon>
        <taxon>Labeonini</taxon>
        <taxon>Labeo</taxon>
    </lineage>
</organism>
<evidence type="ECO:0000313" key="4">
    <source>
        <dbReference type="Proteomes" id="UP000290572"/>
    </source>
</evidence>
<proteinExistence type="evidence at protein level"/>
<evidence type="ECO:0000256" key="1">
    <source>
        <dbReference type="SAM" id="Phobius"/>
    </source>
</evidence>
<reference evidence="3 4" key="1">
    <citation type="submission" date="2018-03" db="EMBL/GenBank/DDBJ databases">
        <title>Draft genome sequence of Rohu Carp (Labeo rohita).</title>
        <authorList>
            <person name="Das P."/>
            <person name="Kushwaha B."/>
            <person name="Joshi C.G."/>
            <person name="Kumar D."/>
            <person name="Nagpure N.S."/>
            <person name="Sahoo L."/>
            <person name="Das S.P."/>
            <person name="Bit A."/>
            <person name="Patnaik S."/>
            <person name="Meher P.K."/>
            <person name="Jayasankar P."/>
            <person name="Koringa P.G."/>
            <person name="Patel N.V."/>
            <person name="Hinsu A.T."/>
            <person name="Kumar R."/>
            <person name="Pandey M."/>
            <person name="Agarwal S."/>
            <person name="Srivastava S."/>
            <person name="Singh M."/>
            <person name="Iquebal M.A."/>
            <person name="Jaiswal S."/>
            <person name="Angadi U.B."/>
            <person name="Kumar N."/>
            <person name="Raza M."/>
            <person name="Shah T.M."/>
            <person name="Rai A."/>
            <person name="Jena J.K."/>
        </authorList>
    </citation>
    <scope>NUCLEOTIDE SEQUENCE [LARGE SCALE GENOMIC DNA]</scope>
    <source>
        <strain evidence="3">DASCIFA01</strain>
        <tissue evidence="3">Testis</tissue>
    </source>
</reference>
<dbReference type="Proteomes" id="UP000290572">
    <property type="component" value="Unassembled WGS sequence"/>
</dbReference>
<keyword evidence="1" id="KW-0472">Membrane</keyword>
<gene>
    <name evidence="3" type="ORF">ROHU_019265</name>
</gene>
<dbReference type="EMBL" id="QBIY01011865">
    <property type="protein sequence ID" value="RXN28407.1"/>
    <property type="molecule type" value="Genomic_DNA"/>
</dbReference>
<keyword evidence="1" id="KW-0812">Transmembrane</keyword>
<keyword evidence="1" id="KW-1133">Transmembrane helix</keyword>
<dbReference type="STRING" id="84645.A0A498NEF5"/>